<reference evidence="3" key="1">
    <citation type="submission" date="2021-01" db="EMBL/GenBank/DDBJ databases">
        <title>Paracoccus amoyensis sp. nov., isolated from the surface seawater along the coast of Xiamen Island, China.</title>
        <authorList>
            <person name="Lyu L."/>
        </authorList>
    </citation>
    <scope>NUCLEOTIDE SEQUENCE</scope>
    <source>
        <strain evidence="3">MJ17</strain>
    </source>
</reference>
<evidence type="ECO:0008006" key="5">
    <source>
        <dbReference type="Google" id="ProtNLM"/>
    </source>
</evidence>
<feature type="region of interest" description="Disordered" evidence="1">
    <location>
        <begin position="1"/>
        <end position="70"/>
    </location>
</feature>
<sequence>MPMDVAATSERPKVPEEIEVDIPKPVSLAVTGNNPDPEENDEEESDSPGTLDKDDPLPPLNKLDPKRVDDDTISYTFNGKTHHVNREETPFKYNVLEGKILGTEIDKSDNNINVKVPDSSTTDFMDAKTTEDGKSVGELFHENMKKEWGDLKLDDPRRQYFELMEAKSALSTGYYVMPYQTDNGGVWDSTVTSAMDKTVPLDQASTYGLLKEEEIAEKLAELTERPEIVEGVDKLMQGAVSKLEDRRGLTNKVFDTMSSEDYMKTLESMDPEVAKMRFANDLKSLDFLDKNKASEIRNKFLDQGLVDEISSIIENGEYDEESLELAIKDSVQIGLQATFMSAFGLNASDATVQNYLKTGTGDFPEEVKRGLDSYKEALRIGTEAVKDSFKANGNKFDIKDVSSRITDMIRDNNLSNGTPSTSKAVRNGAAALLHGSIMNGALPAAGGILAGAGAIYTLTKNKGETVEDRMGAARALLITVATGPAMATAGSKALESLFNQPGMTVMLGLEDNTQLRDAFEKRFNKAKEPPKIDWKLPDLELDDWSKGLLDDINKISSGDGGFSKVMSGVNENIGAVDTSNAGNLAGILDDASPADRASMMGMIDGKLKSMGVDPTDLDTPGKLRIVGTVMNTVGGIADVTGGVLDIALGAMNIDKLRKNPDAMPDEYAASTFQLLSGISSAGAAGTSLASMIAGPATAATMGVVAGALGIAGLVFGGISAIISGVIAKKKQDQAMDNVRQDFNDWSTLGVTEDNWGDKLNYAIHSRYEYDSRHGSSKYYDIYPEDKPVWEARPEQYEAFTKHVADKGRMDEDWFKDWDKKELGDQVLNWDDNEGSDDPSGLPRFGDSGKPGSFGEFKRDVDRVDVGSIELIEDGRVIFEKDGVKQVIDPQIGEKAGDKDRREIINYLKDLHQITHPDGKRDQDIIDRISKLHDESDRYNEISDLKRILDDSSPPLFGKDGNTKVGTFNDFKRDIDRVDIASIRPDSGDSSVIYFEKDGEEWMLDKDDTGKLDKKEAEKIFDYLNNLYVMTHPDGKADHKLIEKVEELFGKSDDHNDLDDLRDEIDVDRDPTGLPVFGDGGSPGTFKDFREDIDRVDVGSIELLDGGRVAFEKDGVKQVINPSDGDQAGRNTRRDIIRYLEGLYHLARPEGDLDKDRVDMMNDTFGRTDKYNDLDAIRDKIEMEESADGLPFFGDGGKPGKFGDFKEDIDRVDIGSIEVLENGNVIFSKDGTKQVVSVTHGSDADKGTREDVIEYLKELHKISHPDGKFDKGIAERMDWVLGANDKHNDPEKIREYIDEWVRKGRPEEKDRKKW</sequence>
<protein>
    <recommendedName>
        <fullName evidence="5">EF-hand domain-containing protein</fullName>
    </recommendedName>
</protein>
<evidence type="ECO:0000313" key="3">
    <source>
        <dbReference type="EMBL" id="MBK4214328.1"/>
    </source>
</evidence>
<keyword evidence="2" id="KW-0812">Transmembrane</keyword>
<evidence type="ECO:0000256" key="2">
    <source>
        <dbReference type="SAM" id="Phobius"/>
    </source>
</evidence>
<dbReference type="Proteomes" id="UP000640485">
    <property type="component" value="Unassembled WGS sequence"/>
</dbReference>
<feature type="region of interest" description="Disordered" evidence="1">
    <location>
        <begin position="827"/>
        <end position="856"/>
    </location>
</feature>
<dbReference type="RefSeq" id="WP_200682909.1">
    <property type="nucleotide sequence ID" value="NZ_JAEPRQ010000001.1"/>
</dbReference>
<proteinExistence type="predicted"/>
<dbReference type="EMBL" id="JAEPRQ010000001">
    <property type="protein sequence ID" value="MBK4214328.1"/>
    <property type="molecule type" value="Genomic_DNA"/>
</dbReference>
<keyword evidence="2" id="KW-1133">Transmembrane helix</keyword>
<keyword evidence="2" id="KW-0472">Membrane</keyword>
<feature type="transmembrane region" description="Helical" evidence="2">
    <location>
        <begin position="701"/>
        <end position="727"/>
    </location>
</feature>
<keyword evidence="4" id="KW-1185">Reference proteome</keyword>
<evidence type="ECO:0000256" key="1">
    <source>
        <dbReference type="SAM" id="MobiDB-lite"/>
    </source>
</evidence>
<comment type="caution">
    <text evidence="3">The sequence shown here is derived from an EMBL/GenBank/DDBJ whole genome shotgun (WGS) entry which is preliminary data.</text>
</comment>
<organism evidence="3 4">
    <name type="scientific">Paracoccus caeni</name>
    <dbReference type="NCBI Taxonomy" id="657651"/>
    <lineage>
        <taxon>Bacteria</taxon>
        <taxon>Pseudomonadati</taxon>
        <taxon>Pseudomonadota</taxon>
        <taxon>Alphaproteobacteria</taxon>
        <taxon>Rhodobacterales</taxon>
        <taxon>Paracoccaceae</taxon>
        <taxon>Paracoccus</taxon>
    </lineage>
</organism>
<gene>
    <name evidence="3" type="ORF">JJJ17_00165</name>
</gene>
<name>A0A934SAU2_9RHOB</name>
<accession>A0A934SAU2</accession>
<evidence type="ECO:0000313" key="4">
    <source>
        <dbReference type="Proteomes" id="UP000640485"/>
    </source>
</evidence>
<feature type="compositionally biased region" description="Acidic residues" evidence="1">
    <location>
        <begin position="36"/>
        <end position="46"/>
    </location>
</feature>